<evidence type="ECO:0000256" key="1">
    <source>
        <dbReference type="SAM" id="MobiDB-lite"/>
    </source>
</evidence>
<keyword evidence="2" id="KW-1133">Transmembrane helix</keyword>
<keyword evidence="2" id="KW-0472">Membrane</keyword>
<feature type="region of interest" description="Disordered" evidence="1">
    <location>
        <begin position="1"/>
        <end position="62"/>
    </location>
</feature>
<protein>
    <submittedName>
        <fullName evidence="3">Uncharacterized protein</fullName>
    </submittedName>
</protein>
<comment type="caution">
    <text evidence="3">The sequence shown here is derived from an EMBL/GenBank/DDBJ whole genome shotgun (WGS) entry which is preliminary data.</text>
</comment>
<dbReference type="AlphaFoldDB" id="A0A5B7GJG4"/>
<name>A0A5B7GJG4_PORTR</name>
<proteinExistence type="predicted"/>
<reference evidence="3 4" key="1">
    <citation type="submission" date="2019-05" db="EMBL/GenBank/DDBJ databases">
        <title>Another draft genome of Portunus trituberculatus and its Hox gene families provides insights of decapod evolution.</title>
        <authorList>
            <person name="Jeong J.-H."/>
            <person name="Song I."/>
            <person name="Kim S."/>
            <person name="Choi T."/>
            <person name="Kim D."/>
            <person name="Ryu S."/>
            <person name="Kim W."/>
        </authorList>
    </citation>
    <scope>NUCLEOTIDE SEQUENCE [LARGE SCALE GENOMIC DNA]</scope>
    <source>
        <tissue evidence="3">Muscle</tissue>
    </source>
</reference>
<feature type="compositionally biased region" description="Basic residues" evidence="1">
    <location>
        <begin position="1"/>
        <end position="30"/>
    </location>
</feature>
<sequence>MQKEGKKGRKRNGKKRKKRRRRKKRKRKRKILNEMKVTQFHATQGRNTHTTRNTTHTAASSPSSHAVRGWLAVGGVCFMGVVGEGFYDKGRTFWVKSEFSNGFSKHFSCCGVFFSLSVSGSAFILFIFLCFLLGIKYFL</sequence>
<evidence type="ECO:0000256" key="2">
    <source>
        <dbReference type="SAM" id="Phobius"/>
    </source>
</evidence>
<keyword evidence="4" id="KW-1185">Reference proteome</keyword>
<gene>
    <name evidence="3" type="ORF">E2C01_051703</name>
</gene>
<feature type="compositionally biased region" description="Low complexity" evidence="1">
    <location>
        <begin position="46"/>
        <end position="62"/>
    </location>
</feature>
<evidence type="ECO:0000313" key="3">
    <source>
        <dbReference type="EMBL" id="MPC57716.1"/>
    </source>
</evidence>
<dbReference type="EMBL" id="VSRR010015019">
    <property type="protein sequence ID" value="MPC57716.1"/>
    <property type="molecule type" value="Genomic_DNA"/>
</dbReference>
<accession>A0A5B7GJG4</accession>
<organism evidence="3 4">
    <name type="scientific">Portunus trituberculatus</name>
    <name type="common">Swimming crab</name>
    <name type="synonym">Neptunus trituberculatus</name>
    <dbReference type="NCBI Taxonomy" id="210409"/>
    <lineage>
        <taxon>Eukaryota</taxon>
        <taxon>Metazoa</taxon>
        <taxon>Ecdysozoa</taxon>
        <taxon>Arthropoda</taxon>
        <taxon>Crustacea</taxon>
        <taxon>Multicrustacea</taxon>
        <taxon>Malacostraca</taxon>
        <taxon>Eumalacostraca</taxon>
        <taxon>Eucarida</taxon>
        <taxon>Decapoda</taxon>
        <taxon>Pleocyemata</taxon>
        <taxon>Brachyura</taxon>
        <taxon>Eubrachyura</taxon>
        <taxon>Portunoidea</taxon>
        <taxon>Portunidae</taxon>
        <taxon>Portuninae</taxon>
        <taxon>Portunus</taxon>
    </lineage>
</organism>
<feature type="transmembrane region" description="Helical" evidence="2">
    <location>
        <begin position="107"/>
        <end position="135"/>
    </location>
</feature>
<keyword evidence="2" id="KW-0812">Transmembrane</keyword>
<evidence type="ECO:0000313" key="4">
    <source>
        <dbReference type="Proteomes" id="UP000324222"/>
    </source>
</evidence>
<dbReference type="Proteomes" id="UP000324222">
    <property type="component" value="Unassembled WGS sequence"/>
</dbReference>